<protein>
    <submittedName>
        <fullName evidence="2">Surface-anchored protein</fullName>
    </submittedName>
</protein>
<dbReference type="NCBIfam" id="NF038134">
    <property type="entry name" value="choice_anch_M"/>
    <property type="match status" value="1"/>
</dbReference>
<feature type="signal peptide" evidence="1">
    <location>
        <begin position="1"/>
        <end position="32"/>
    </location>
</feature>
<gene>
    <name evidence="2" type="ORF">GA0070558_122129</name>
</gene>
<accession>A0A1C4X8D8</accession>
<dbReference type="RefSeq" id="WP_176734310.1">
    <property type="nucleotide sequence ID" value="NZ_FMCW01000022.1"/>
</dbReference>
<evidence type="ECO:0000313" key="2">
    <source>
        <dbReference type="EMBL" id="SCF04759.1"/>
    </source>
</evidence>
<keyword evidence="1" id="KW-0732">Signal</keyword>
<sequence length="490" mass="50367">MNATVRARGFAALVAGAVVVAGTVLAPTAASAAEKVVLSKGHTDAVDVHYEGGALSLKVHDDTVSPSVTRDPADVTFQVLPEAAMAVPDDSRFAFLGPAGSQVWLLPLTQDPDLLWPGWNTTTLDAGVFEGNKLRLSLVDVQGPGNVTLFTQDSFGGPIIKFRSDDGLPDAIDVPVNTHAHSNWAFGALGSYTLKFQADATLANGTTVSTGPVDYSFVVGELSDGGPEVSLSVSGMADEYAPNDTVTLTAVQTPQTELDHYHWFSKCPGATDWTIIPGEAGVSYSFTATRELNACEYVAKLYDDDHAVAATSDPVTLWVAFPPEEPGTSQTITASIDETQGSLVISVNPDDRAVVLPPAQLGAAGDRWESNGELRPVTVTDTRASQPGWSASGQIPADFAGPDGATFSSGYLGWSPRVISQGSGQGVVAGPQVAPYVVGAGGGLGNSAVLGSAPGGAGRGTAQLGAGLRLSLPTETAAGTYTAILTLTAI</sequence>
<feature type="chain" id="PRO_5008707788" evidence="1">
    <location>
        <begin position="33"/>
        <end position="490"/>
    </location>
</feature>
<dbReference type="EMBL" id="FMCW01000022">
    <property type="protein sequence ID" value="SCF04759.1"/>
    <property type="molecule type" value="Genomic_DNA"/>
</dbReference>
<proteinExistence type="predicted"/>
<dbReference type="Proteomes" id="UP000199375">
    <property type="component" value="Unassembled WGS sequence"/>
</dbReference>
<reference evidence="2 3" key="1">
    <citation type="submission" date="2016-06" db="EMBL/GenBank/DDBJ databases">
        <authorList>
            <person name="Kjaerup R.B."/>
            <person name="Dalgaard T.S."/>
            <person name="Juul-Madsen H.R."/>
        </authorList>
    </citation>
    <scope>NUCLEOTIDE SEQUENCE [LARGE SCALE GENOMIC DNA]</scope>
    <source>
        <strain evidence="2 3">DSM 45626</strain>
    </source>
</reference>
<organism evidence="2 3">
    <name type="scientific">Micromonospora haikouensis</name>
    <dbReference type="NCBI Taxonomy" id="686309"/>
    <lineage>
        <taxon>Bacteria</taxon>
        <taxon>Bacillati</taxon>
        <taxon>Actinomycetota</taxon>
        <taxon>Actinomycetes</taxon>
        <taxon>Micromonosporales</taxon>
        <taxon>Micromonosporaceae</taxon>
        <taxon>Micromonospora</taxon>
    </lineage>
</organism>
<name>A0A1C4X8D8_9ACTN</name>
<evidence type="ECO:0000313" key="3">
    <source>
        <dbReference type="Proteomes" id="UP000199375"/>
    </source>
</evidence>
<evidence type="ECO:0000256" key="1">
    <source>
        <dbReference type="SAM" id="SignalP"/>
    </source>
</evidence>
<dbReference type="InterPro" id="IPR022435">
    <property type="entry name" value="Surface-anchored_actinobac"/>
</dbReference>
<dbReference type="NCBIfam" id="TIGR03769">
    <property type="entry name" value="P_ac_wall_RPT"/>
    <property type="match status" value="1"/>
</dbReference>
<dbReference type="AlphaFoldDB" id="A0A1C4X8D8"/>